<reference evidence="1" key="1">
    <citation type="journal article" date="2020" name="mSystems">
        <title>Genome- and Community-Level Interaction Insights into Carbon Utilization and Element Cycling Functions of Hydrothermarchaeota in Hydrothermal Sediment.</title>
        <authorList>
            <person name="Zhou Z."/>
            <person name="Liu Y."/>
            <person name="Xu W."/>
            <person name="Pan J."/>
            <person name="Luo Z.H."/>
            <person name="Li M."/>
        </authorList>
    </citation>
    <scope>NUCLEOTIDE SEQUENCE [LARGE SCALE GENOMIC DNA]</scope>
    <source>
        <strain evidence="1">SpSt-479</strain>
    </source>
</reference>
<evidence type="ECO:0000313" key="1">
    <source>
        <dbReference type="EMBL" id="HFI89985.1"/>
    </source>
</evidence>
<proteinExistence type="predicted"/>
<accession>A0A7V2ZHH6</accession>
<dbReference type="AlphaFoldDB" id="A0A7V2ZHH6"/>
<name>A0A7V2ZHH6_9BACT</name>
<organism evidence="1">
    <name type="scientific">Ignavibacterium album</name>
    <dbReference type="NCBI Taxonomy" id="591197"/>
    <lineage>
        <taxon>Bacteria</taxon>
        <taxon>Pseudomonadati</taxon>
        <taxon>Ignavibacteriota</taxon>
        <taxon>Ignavibacteria</taxon>
        <taxon>Ignavibacteriales</taxon>
        <taxon>Ignavibacteriaceae</taxon>
        <taxon>Ignavibacterium</taxon>
    </lineage>
</organism>
<sequence>MDSDLLIKFDGELNQIDAQTLIQSLACIVTIVEEVNQELFSDQVIDIKINAISKGSFIIDIDIITKILSEVTPLLQRENVDLLAKIIAIITGIFTIRKFLKGEKPTERKDYEENIQIKNTEGSELTIDKQTFNIYNTNININAALDNHFEALNADPSIKSFQIIDKKSNSIFKADKEEFAKLTSQEKFEEILAEEKIIKLRTFLIIFKIVFDDKYKWEFIYKGNKIKAFIEDETFFKKIDKGEKFSKGDSLEVELEILQYFDHSVKTYLNKTYRVLKVLSHIPRDEQIDIDF</sequence>
<comment type="caution">
    <text evidence="1">The sequence shown here is derived from an EMBL/GenBank/DDBJ whole genome shotgun (WGS) entry which is preliminary data.</text>
</comment>
<gene>
    <name evidence="1" type="ORF">ENS31_00480</name>
</gene>
<protein>
    <submittedName>
        <fullName evidence="1">Uncharacterized protein</fullName>
    </submittedName>
</protein>
<dbReference type="EMBL" id="DSUJ01000002">
    <property type="protein sequence ID" value="HFI89985.1"/>
    <property type="molecule type" value="Genomic_DNA"/>
</dbReference>